<reference evidence="4" key="1">
    <citation type="journal article" date="2014" name="Int. J. Syst. Evol. Microbiol.">
        <title>Complete genome sequence of Corynebacterium casei LMG S-19264T (=DSM 44701T), isolated from a smear-ripened cheese.</title>
        <authorList>
            <consortium name="US DOE Joint Genome Institute (JGI-PGF)"/>
            <person name="Walter F."/>
            <person name="Albersmeier A."/>
            <person name="Kalinowski J."/>
            <person name="Ruckert C."/>
        </authorList>
    </citation>
    <scope>NUCLEOTIDE SEQUENCE</scope>
    <source>
        <strain evidence="4">JCM 10088</strain>
    </source>
</reference>
<feature type="transmembrane region" description="Helical" evidence="1">
    <location>
        <begin position="630"/>
        <end position="649"/>
    </location>
</feature>
<dbReference type="OrthoDB" id="25222at2157"/>
<dbReference type="InterPro" id="IPR052566">
    <property type="entry name" value="Non-lysos_glucosylceramidase"/>
</dbReference>
<evidence type="ECO:0000256" key="1">
    <source>
        <dbReference type="SAM" id="Phobius"/>
    </source>
</evidence>
<reference evidence="4" key="2">
    <citation type="submission" date="2020-09" db="EMBL/GenBank/DDBJ databases">
        <authorList>
            <person name="Sun Q."/>
            <person name="Ohkuma M."/>
        </authorList>
    </citation>
    <scope>NUCLEOTIDE SEQUENCE</scope>
    <source>
        <strain evidence="4">JCM 10088</strain>
    </source>
</reference>
<gene>
    <name evidence="4" type="ORF">GCM10007981_03900</name>
</gene>
<evidence type="ECO:0000313" key="4">
    <source>
        <dbReference type="EMBL" id="GGP19593.1"/>
    </source>
</evidence>
<accession>A0A830GSI5</accession>
<dbReference type="GO" id="GO:0008422">
    <property type="term" value="F:beta-glucosidase activity"/>
    <property type="evidence" value="ECO:0007669"/>
    <property type="project" value="TreeGrafter"/>
</dbReference>
<dbReference type="InterPro" id="IPR024462">
    <property type="entry name" value="GH116_N"/>
</dbReference>
<evidence type="ECO:0000259" key="2">
    <source>
        <dbReference type="Pfam" id="PF04685"/>
    </source>
</evidence>
<dbReference type="PANTHER" id="PTHR12654">
    <property type="entry name" value="BILE ACID BETA-GLUCOSIDASE-RELATED"/>
    <property type="match status" value="1"/>
</dbReference>
<dbReference type="InterPro" id="IPR006775">
    <property type="entry name" value="GH116_catalytic"/>
</dbReference>
<feature type="domain" description="Glycosyl-hydrolase family 116 catalytic region" evidence="2">
    <location>
        <begin position="308"/>
        <end position="641"/>
    </location>
</feature>
<feature type="domain" description="Glycosyl-hydrolase family 116 N-terminal" evidence="3">
    <location>
        <begin position="8"/>
        <end position="272"/>
    </location>
</feature>
<sequence length="653" mass="74972">MIFPKNQGVPIGSLGSGKIDFFSDLTIDNITIMNNWSNPLRHIRGFHLVDLATNTFLQGNPARDYKIKTRNKTPGSIMADALFPEARYKITSPNFEVRIYSPFVPRDLKNSSLPAIIFDIRGRGVIALSFPNIVGTRRWGRTNYRVEGRVNGVLMTNLRASQSDPRYGEIFIGCSGCKSKIDYEYWVPDRAEESMVEDASVFDGSSIEDGGEYEYHIKQFAREELGGIVWKEIDGEESFYLTWFFNGRPHHYPYGHYYENWFSDAIDVAEYVDSEKPHVELPDNGNWLNDAYRNSLYVLTSSWLTKDGRLAIYEDPEISLLMNTIGSMTWDSISFPLLEYFPELTKKMDEYFSLFLNKGEIPHDIGEESIEDPIYGASYPYSWNDLGPTWILMIYRDYRYTDDVDLLRRNYQKMKMVIDWLLSKDEDGDGIPDSRGGFDNSYDGTYMYGASSYIGSLFACALRAFIDSSRRLGIDASMYERRLEKTRSTLESLWNGRYFISWKSDKERRDTCLTSQLIGELWCDLLGLDNVVDKSRIRMALRSIYELNGNASKYCLVNSVNPDGTIDMTTDQMKSCWPRVSFAVAAHMILEGLVDEGLSVAKKEWQTISERYPWNQPSKIDAFNGSHFGLPYYIGSASIYLVMHALNLVNKTK</sequence>
<dbReference type="EMBL" id="BMNL01000001">
    <property type="protein sequence ID" value="GGP19593.1"/>
    <property type="molecule type" value="Genomic_DNA"/>
</dbReference>
<keyword evidence="1" id="KW-0472">Membrane</keyword>
<evidence type="ECO:0000313" key="5">
    <source>
        <dbReference type="Proteomes" id="UP000610960"/>
    </source>
</evidence>
<evidence type="ECO:0000259" key="3">
    <source>
        <dbReference type="Pfam" id="PF12215"/>
    </source>
</evidence>
<keyword evidence="1" id="KW-1133">Transmembrane helix</keyword>
<name>A0A830GSI5_9CREN</name>
<dbReference type="AlphaFoldDB" id="A0A830GSI5"/>
<dbReference type="Pfam" id="PF12215">
    <property type="entry name" value="Glyco_hydr_116N"/>
    <property type="match status" value="1"/>
</dbReference>
<evidence type="ECO:0008006" key="6">
    <source>
        <dbReference type="Google" id="ProtNLM"/>
    </source>
</evidence>
<dbReference type="PANTHER" id="PTHR12654:SF0">
    <property type="entry name" value="NON-LYSOSOMAL GLUCOSYLCERAMIDASE"/>
    <property type="match status" value="1"/>
</dbReference>
<comment type="caution">
    <text evidence="4">The sequence shown here is derived from an EMBL/GenBank/DDBJ whole genome shotgun (WGS) entry which is preliminary data.</text>
</comment>
<proteinExistence type="predicted"/>
<dbReference type="RefSeq" id="WP_188595776.1">
    <property type="nucleotide sequence ID" value="NZ_BMNL01000001.1"/>
</dbReference>
<dbReference type="SUPFAM" id="SSF48208">
    <property type="entry name" value="Six-hairpin glycosidases"/>
    <property type="match status" value="1"/>
</dbReference>
<dbReference type="InterPro" id="IPR008928">
    <property type="entry name" value="6-hairpin_glycosidase_sf"/>
</dbReference>
<dbReference type="InterPro" id="IPR012341">
    <property type="entry name" value="6hp_glycosidase-like_sf"/>
</dbReference>
<keyword evidence="5" id="KW-1185">Reference proteome</keyword>
<keyword evidence="1" id="KW-0812">Transmembrane</keyword>
<organism evidence="4 5">
    <name type="scientific">Thermocladium modestius</name>
    <dbReference type="NCBI Taxonomy" id="62609"/>
    <lineage>
        <taxon>Archaea</taxon>
        <taxon>Thermoproteota</taxon>
        <taxon>Thermoprotei</taxon>
        <taxon>Thermoproteales</taxon>
        <taxon>Thermoproteaceae</taxon>
        <taxon>Thermocladium</taxon>
    </lineage>
</organism>
<dbReference type="GO" id="GO:0005975">
    <property type="term" value="P:carbohydrate metabolic process"/>
    <property type="evidence" value="ECO:0007669"/>
    <property type="project" value="InterPro"/>
</dbReference>
<protein>
    <recommendedName>
        <fullName evidence="6">Glycosyl-hydrolase family 116 catalytic region domain-containing protein</fullName>
    </recommendedName>
</protein>
<dbReference type="Pfam" id="PF04685">
    <property type="entry name" value="DUF608"/>
    <property type="match status" value="1"/>
</dbReference>
<dbReference type="Proteomes" id="UP000610960">
    <property type="component" value="Unassembled WGS sequence"/>
</dbReference>
<dbReference type="Gene3D" id="1.50.10.10">
    <property type="match status" value="1"/>
</dbReference>